<reference evidence="4" key="1">
    <citation type="journal article" date="2023" name="Commun. Biol.">
        <title>Genome analysis of Parmales, the sister group of diatoms, reveals the evolutionary specialization of diatoms from phago-mixotrophs to photoautotrophs.</title>
        <authorList>
            <person name="Ban H."/>
            <person name="Sato S."/>
            <person name="Yoshikawa S."/>
            <person name="Yamada K."/>
            <person name="Nakamura Y."/>
            <person name="Ichinomiya M."/>
            <person name="Sato N."/>
            <person name="Blanc-Mathieu R."/>
            <person name="Endo H."/>
            <person name="Kuwata A."/>
            <person name="Ogata H."/>
        </authorList>
    </citation>
    <scope>NUCLEOTIDE SEQUENCE [LARGE SCALE GENOMIC DNA]</scope>
    <source>
        <strain evidence="4">NIES 3699</strain>
    </source>
</reference>
<organism evidence="3 4">
    <name type="scientific">Triparma verrucosa</name>
    <dbReference type="NCBI Taxonomy" id="1606542"/>
    <lineage>
        <taxon>Eukaryota</taxon>
        <taxon>Sar</taxon>
        <taxon>Stramenopiles</taxon>
        <taxon>Ochrophyta</taxon>
        <taxon>Bolidophyceae</taxon>
        <taxon>Parmales</taxon>
        <taxon>Triparmaceae</taxon>
        <taxon>Triparma</taxon>
    </lineage>
</organism>
<proteinExistence type="predicted"/>
<evidence type="ECO:0000313" key="3">
    <source>
        <dbReference type="EMBL" id="GMH96247.1"/>
    </source>
</evidence>
<comment type="caution">
    <text evidence="3">The sequence shown here is derived from an EMBL/GenBank/DDBJ whole genome shotgun (WGS) entry which is preliminary data.</text>
</comment>
<feature type="transmembrane region" description="Helical" evidence="1">
    <location>
        <begin position="143"/>
        <end position="162"/>
    </location>
</feature>
<dbReference type="AlphaFoldDB" id="A0A9W7BYZ6"/>
<dbReference type="Proteomes" id="UP001165160">
    <property type="component" value="Unassembled WGS sequence"/>
</dbReference>
<sequence>MIFFSRAAALLLLVVPSTSFHFVSPALSLRPNLQTSRAHTQLASQGDDSESEPLIVPEIVLDEGDEVVRAREAQSSFYRTATWLYGATTFDSLSTVARLGGPPATAMATSVPSAALALAAISVHTLKSASDSSRLNSDTYKRLNLSLMAFGLFNVVSGLASFKTLTPMKSSQCAVHVYAVFVCLNGWLKGARGLNPEASTSTPALSALATSELLTGFKNTLSTLATASKSLASLPYTLGAAGAFLMLLHDVVLMGVLANKAALPAAKVVSRCASAATSSIFLGILVTLADACNRKRNNGTTFIYLNGATSLSAASVVLASLLNSGSLNGRVKATAALALSVCAVAFNNCRKNLPKEFWEGKAKQ</sequence>
<gene>
    <name evidence="3" type="ORF">TrVE_jg6461</name>
</gene>
<evidence type="ECO:0000256" key="2">
    <source>
        <dbReference type="SAM" id="SignalP"/>
    </source>
</evidence>
<feature type="chain" id="PRO_5040754076" evidence="2">
    <location>
        <begin position="20"/>
        <end position="364"/>
    </location>
</feature>
<feature type="transmembrane region" description="Helical" evidence="1">
    <location>
        <begin position="236"/>
        <end position="256"/>
    </location>
</feature>
<keyword evidence="1" id="KW-1133">Transmembrane helix</keyword>
<evidence type="ECO:0000256" key="1">
    <source>
        <dbReference type="SAM" id="Phobius"/>
    </source>
</evidence>
<feature type="signal peptide" evidence="2">
    <location>
        <begin position="1"/>
        <end position="19"/>
    </location>
</feature>
<name>A0A9W7BYZ6_9STRA</name>
<keyword evidence="1" id="KW-0472">Membrane</keyword>
<feature type="transmembrane region" description="Helical" evidence="1">
    <location>
        <begin position="104"/>
        <end position="123"/>
    </location>
</feature>
<evidence type="ECO:0000313" key="4">
    <source>
        <dbReference type="Proteomes" id="UP001165160"/>
    </source>
</evidence>
<keyword evidence="4" id="KW-1185">Reference proteome</keyword>
<protein>
    <submittedName>
        <fullName evidence="3">Uncharacterized protein</fullName>
    </submittedName>
</protein>
<feature type="transmembrane region" description="Helical" evidence="1">
    <location>
        <begin position="301"/>
        <end position="322"/>
    </location>
</feature>
<dbReference type="EMBL" id="BRXX01000180">
    <property type="protein sequence ID" value="GMH96247.1"/>
    <property type="molecule type" value="Genomic_DNA"/>
</dbReference>
<keyword evidence="2" id="KW-0732">Signal</keyword>
<feature type="transmembrane region" description="Helical" evidence="1">
    <location>
        <begin position="268"/>
        <end position="289"/>
    </location>
</feature>
<accession>A0A9W7BYZ6</accession>
<keyword evidence="1" id="KW-0812">Transmembrane</keyword>